<dbReference type="GO" id="GO:0005829">
    <property type="term" value="C:cytosol"/>
    <property type="evidence" value="ECO:0007669"/>
    <property type="project" value="UniProtKB-ARBA"/>
</dbReference>
<sequence length="145" mass="15874">MSYNCSSGNCSSRSHGGYLGYPLSTYDAFDPSNIVYSPRTCQVDSSFYNCCQESFCEPTSCQTPCAVARSYQASCYHPKNLILCSPCQKNYAGFLECGNIGLGYLNYGSNDCGSSFSHPSYFSSGSYQSTCYQPAFGSRYFGSTY</sequence>
<comment type="similarity">
    <text evidence="2">Belongs to the PMG family.</text>
</comment>
<evidence type="ECO:0000256" key="1">
    <source>
        <dbReference type="ARBA" id="ARBA00022744"/>
    </source>
</evidence>
<protein>
    <recommendedName>
        <fullName evidence="2">Keratin-associated protein</fullName>
    </recommendedName>
</protein>
<evidence type="ECO:0000313" key="4">
    <source>
        <dbReference type="RefSeq" id="XP_007939507.1"/>
    </source>
</evidence>
<dbReference type="RefSeq" id="XP_007939507.1">
    <property type="nucleotide sequence ID" value="XM_007941316.1"/>
</dbReference>
<comment type="subunit">
    <text evidence="2">Interacts with hair keratins.</text>
</comment>
<dbReference type="AlphaFoldDB" id="A0A8B6ZWL5"/>
<keyword evidence="3" id="KW-1185">Reference proteome</keyword>
<dbReference type="GeneID" id="103197433"/>
<reference evidence="4" key="1">
    <citation type="submission" date="2025-08" db="UniProtKB">
        <authorList>
            <consortium name="RefSeq"/>
        </authorList>
    </citation>
    <scope>IDENTIFICATION</scope>
</reference>
<accession>A0A8B6ZWL5</accession>
<organism evidence="3 4">
    <name type="scientific">Orycteropus afer afer</name>
    <dbReference type="NCBI Taxonomy" id="1230840"/>
    <lineage>
        <taxon>Eukaryota</taxon>
        <taxon>Metazoa</taxon>
        <taxon>Chordata</taxon>
        <taxon>Craniata</taxon>
        <taxon>Vertebrata</taxon>
        <taxon>Euteleostomi</taxon>
        <taxon>Mammalia</taxon>
        <taxon>Eutheria</taxon>
        <taxon>Afrotheria</taxon>
        <taxon>Tubulidentata</taxon>
        <taxon>Orycteropodidae</taxon>
        <taxon>Orycteropus</taxon>
    </lineage>
</organism>
<dbReference type="InterPro" id="IPR007951">
    <property type="entry name" value="KRTAP_PMG"/>
</dbReference>
<dbReference type="Proteomes" id="UP000694850">
    <property type="component" value="Unplaced"/>
</dbReference>
<evidence type="ECO:0000256" key="2">
    <source>
        <dbReference type="RuleBase" id="RU369044"/>
    </source>
</evidence>
<gene>
    <name evidence="4" type="primary">LOC103197433</name>
</gene>
<dbReference type="Pfam" id="PF05287">
    <property type="entry name" value="PMG"/>
    <property type="match status" value="1"/>
</dbReference>
<comment type="function">
    <text evidence="2">In the hair cortex, hair keratin intermediate filaments are embedded in an interfilamentous matrix, consisting of hair keratin-associated proteins (KRTAP), which are essential for the formation of a rigid and resistant hair shaft through their extensive disulfide bond cross-linking with abundant cysteine residues of hair keratins. The matrix proteins include the high-sulfur and high-glycine-tyrosine keratins.</text>
</comment>
<name>A0A8B6ZWL5_ORYAF</name>
<proteinExistence type="inferred from homology"/>
<evidence type="ECO:0000313" key="3">
    <source>
        <dbReference type="Proteomes" id="UP000694850"/>
    </source>
</evidence>
<keyword evidence="1 2" id="KW-0416">Keratin</keyword>
<dbReference type="GO" id="GO:0045095">
    <property type="term" value="C:keratin filament"/>
    <property type="evidence" value="ECO:0007669"/>
    <property type="project" value="UniProtKB-UniRule"/>
</dbReference>
<dbReference type="OrthoDB" id="9834780at2759"/>